<organism evidence="1 2">
    <name type="scientific">Pseudomonas syringae pv. pisi str. 1704B</name>
    <dbReference type="NCBI Taxonomy" id="629263"/>
    <lineage>
        <taxon>Bacteria</taxon>
        <taxon>Pseudomonadati</taxon>
        <taxon>Pseudomonadota</taxon>
        <taxon>Gammaproteobacteria</taxon>
        <taxon>Pseudomonadales</taxon>
        <taxon>Pseudomonadaceae</taxon>
        <taxon>Pseudomonas</taxon>
        <taxon>Pseudomonas syringae</taxon>
    </lineage>
</organism>
<dbReference type="HOGENOM" id="CLU_3111256_0_0_6"/>
<proteinExistence type="predicted"/>
<protein>
    <submittedName>
        <fullName evidence="1">Uncharacterized protein</fullName>
    </submittedName>
</protein>
<evidence type="ECO:0000313" key="2">
    <source>
        <dbReference type="Proteomes" id="UP000004986"/>
    </source>
</evidence>
<accession>F3GLQ8</accession>
<evidence type="ECO:0000313" key="1">
    <source>
        <dbReference type="EMBL" id="EGH48011.1"/>
    </source>
</evidence>
<dbReference type="EMBL" id="AEAI01002716">
    <property type="protein sequence ID" value="EGH48011.1"/>
    <property type="molecule type" value="Genomic_DNA"/>
</dbReference>
<dbReference type="Proteomes" id="UP000004986">
    <property type="component" value="Unassembled WGS sequence"/>
</dbReference>
<dbReference type="AlphaFoldDB" id="F3GLQ8"/>
<feature type="non-terminal residue" evidence="1">
    <location>
        <position position="1"/>
    </location>
</feature>
<comment type="caution">
    <text evidence="1">The sequence shown here is derived from an EMBL/GenBank/DDBJ whole genome shotgun (WGS) entry which is preliminary data.</text>
</comment>
<reference evidence="1 2" key="1">
    <citation type="journal article" date="2011" name="PLoS Pathog.">
        <title>Dynamic evolution of pathogenicity revealed by sequencing and comparative genomics of 19 Pseudomonas syringae isolates.</title>
        <authorList>
            <person name="Baltrus D.A."/>
            <person name="Nishimura M.T."/>
            <person name="Romanchuk A."/>
            <person name="Chang J.H."/>
            <person name="Mukhtar M.S."/>
            <person name="Cherkis K."/>
            <person name="Roach J."/>
            <person name="Grant S.R."/>
            <person name="Jones C.D."/>
            <person name="Dangl J.L."/>
        </authorList>
    </citation>
    <scope>NUCLEOTIDE SEQUENCE [LARGE SCALE GENOMIC DNA]</scope>
    <source>
        <strain evidence="1 2">1704B</strain>
    </source>
</reference>
<sequence length="50" mass="5651">LEIHHRHSLGPVGALPMLEIPRHEITVSPTVAHKLELAYNREALRICSDE</sequence>
<gene>
    <name evidence="1" type="ORF">PSYPI_39324</name>
</gene>
<keyword evidence="2" id="KW-1185">Reference proteome</keyword>
<name>F3GLQ8_PSESJ</name>